<organism evidence="3 4">
    <name type="scientific">Mycteria americana</name>
    <name type="common">Wood stork</name>
    <dbReference type="NCBI Taxonomy" id="33587"/>
    <lineage>
        <taxon>Eukaryota</taxon>
        <taxon>Metazoa</taxon>
        <taxon>Chordata</taxon>
        <taxon>Craniata</taxon>
        <taxon>Vertebrata</taxon>
        <taxon>Euteleostomi</taxon>
        <taxon>Archelosauria</taxon>
        <taxon>Archosauria</taxon>
        <taxon>Dinosauria</taxon>
        <taxon>Saurischia</taxon>
        <taxon>Theropoda</taxon>
        <taxon>Coelurosauria</taxon>
        <taxon>Aves</taxon>
        <taxon>Neognathae</taxon>
        <taxon>Neoaves</taxon>
        <taxon>Aequornithes</taxon>
        <taxon>Ciconiiformes</taxon>
        <taxon>Ciconiidae</taxon>
        <taxon>Mycteria</taxon>
    </lineage>
</organism>
<dbReference type="AlphaFoldDB" id="A0AAN7N206"/>
<proteinExistence type="predicted"/>
<evidence type="ECO:0000259" key="2">
    <source>
        <dbReference type="PROSITE" id="PS50238"/>
    </source>
</evidence>
<dbReference type="PANTHER" id="PTHR23179:SF26">
    <property type="entry name" value="T-CELL ACTIVATION RHO GTPASE-ACTIVATING PROTEIN"/>
    <property type="match status" value="1"/>
</dbReference>
<feature type="compositionally biased region" description="Basic and acidic residues" evidence="1">
    <location>
        <begin position="260"/>
        <end position="280"/>
    </location>
</feature>
<dbReference type="InterPro" id="IPR008936">
    <property type="entry name" value="Rho_GTPase_activation_prot"/>
</dbReference>
<dbReference type="SMART" id="SM00324">
    <property type="entry name" value="RhoGAP"/>
    <property type="match status" value="1"/>
</dbReference>
<dbReference type="Pfam" id="PF00620">
    <property type="entry name" value="RhoGAP"/>
    <property type="match status" value="1"/>
</dbReference>
<dbReference type="PROSITE" id="PS50238">
    <property type="entry name" value="RHOGAP"/>
    <property type="match status" value="1"/>
</dbReference>
<dbReference type="Gene3D" id="1.10.555.10">
    <property type="entry name" value="Rho GTPase activation protein"/>
    <property type="match status" value="1"/>
</dbReference>
<dbReference type="GO" id="GO:0007165">
    <property type="term" value="P:signal transduction"/>
    <property type="evidence" value="ECO:0007669"/>
    <property type="project" value="InterPro"/>
</dbReference>
<protein>
    <recommendedName>
        <fullName evidence="2">Rho-GAP domain-containing protein</fullName>
    </recommendedName>
</protein>
<dbReference type="SUPFAM" id="SSF48350">
    <property type="entry name" value="GTPase activation domain, GAP"/>
    <property type="match status" value="1"/>
</dbReference>
<feature type="region of interest" description="Disordered" evidence="1">
    <location>
        <begin position="260"/>
        <end position="296"/>
    </location>
</feature>
<evidence type="ECO:0000313" key="3">
    <source>
        <dbReference type="EMBL" id="KAK4806590.1"/>
    </source>
</evidence>
<keyword evidence="4" id="KW-1185">Reference proteome</keyword>
<evidence type="ECO:0000256" key="1">
    <source>
        <dbReference type="SAM" id="MobiDB-lite"/>
    </source>
</evidence>
<name>A0AAN7N206_MYCAM</name>
<comment type="caution">
    <text evidence="3">The sequence shown here is derived from an EMBL/GenBank/DDBJ whole genome shotgun (WGS) entry which is preliminary data.</text>
</comment>
<feature type="domain" description="Rho-GAP" evidence="2">
    <location>
        <begin position="1"/>
        <end position="160"/>
    </location>
</feature>
<dbReference type="PANTHER" id="PTHR23179">
    <property type="entry name" value="T-CELL ACTIVATION RHO GTPASE ACTIVATING PROTEIN-RELATED"/>
    <property type="match status" value="1"/>
</dbReference>
<dbReference type="Proteomes" id="UP001333110">
    <property type="component" value="Unassembled WGS sequence"/>
</dbReference>
<reference evidence="3 4" key="1">
    <citation type="journal article" date="2023" name="J. Hered.">
        <title>Chromosome-level genome of the wood stork (Mycteria americana) provides insight into avian chromosome evolution.</title>
        <authorList>
            <person name="Flamio R. Jr."/>
            <person name="Ramstad K.M."/>
        </authorList>
    </citation>
    <scope>NUCLEOTIDE SEQUENCE [LARGE SCALE GENOMIC DNA]</scope>
    <source>
        <strain evidence="3">JAX WOST 10</strain>
    </source>
</reference>
<evidence type="ECO:0000313" key="4">
    <source>
        <dbReference type="Proteomes" id="UP001333110"/>
    </source>
</evidence>
<sequence length="342" mass="37208">MEGIFRRAASGTSLRELREALDHGADIDLGSQPALLLAIILKDFLRSIPAKLLVTHLYEDWMTALGRTSKQEKVEELKAVADKLPAANLLLLKRLLSLLQHIGHNASTSRMSCSNLAICVGPNLLSPANEDLLPLEAMLEVTQKVNVLVEFLIENCCELFGEEMAGLSSASAEESPAPMGRCTDLSTEEQSGPAVKADTEHHAKAVLDAPPGLLGVLKEAGGDKVVMSETGEAPQALPPTTPKSAAGSLVCPEELASLLEERRTTRTKEPERENRPGERRAKAKQKGKGGREKTFWGLTPENIQEGAEGAEAQVPIHFLWLNRCEFWAPTLDDQNKMTFCVF</sequence>
<dbReference type="GO" id="GO:0005096">
    <property type="term" value="F:GTPase activator activity"/>
    <property type="evidence" value="ECO:0007669"/>
    <property type="project" value="TreeGrafter"/>
</dbReference>
<gene>
    <name evidence="3" type="ORF">QYF61_013845</name>
</gene>
<dbReference type="EMBL" id="JAUNZN010000037">
    <property type="protein sequence ID" value="KAK4806590.1"/>
    <property type="molecule type" value="Genomic_DNA"/>
</dbReference>
<accession>A0AAN7N206</accession>
<dbReference type="InterPro" id="IPR000198">
    <property type="entry name" value="RhoGAP_dom"/>
</dbReference>